<accession>A0A6V2D7V1</accession>
<name>A0A6V2D7V1_9STRA</name>
<sequence>MRFHKRPWINTATTALPKHPQRPITKPLQTFHQSFSSGNRDIAVNAPPPPTQSWERSAKLVKNTTVSNKYLEHIRDVHDPSQHVKTIEDELRGTMGKALGKQGHKVMSEIQRMDREKTLYDALVARYLERNSMSLKEEIIQHAQQYNEARKRAIKARWELLVHRQAVGFTVGNHDVVNKMFVIEEALPLEMPSSSPNEKEKEKEEKPKKEVFGNQLDWWQRIGRWK</sequence>
<dbReference type="EMBL" id="HBNS01012421">
    <property type="protein sequence ID" value="CAE4597945.1"/>
    <property type="molecule type" value="Transcribed_RNA"/>
</dbReference>
<organism evidence="3">
    <name type="scientific">Ditylum brightwellii</name>
    <dbReference type="NCBI Taxonomy" id="49249"/>
    <lineage>
        <taxon>Eukaryota</taxon>
        <taxon>Sar</taxon>
        <taxon>Stramenopiles</taxon>
        <taxon>Ochrophyta</taxon>
        <taxon>Bacillariophyta</taxon>
        <taxon>Mediophyceae</taxon>
        <taxon>Lithodesmiophycidae</taxon>
        <taxon>Lithodesmiales</taxon>
        <taxon>Lithodesmiaceae</taxon>
        <taxon>Ditylum</taxon>
    </lineage>
</organism>
<evidence type="ECO:0000313" key="2">
    <source>
        <dbReference type="EMBL" id="CAE4597945.1"/>
    </source>
</evidence>
<evidence type="ECO:0000313" key="3">
    <source>
        <dbReference type="EMBL" id="CAE4597946.1"/>
    </source>
</evidence>
<proteinExistence type="predicted"/>
<feature type="region of interest" description="Disordered" evidence="1">
    <location>
        <begin position="191"/>
        <end position="211"/>
    </location>
</feature>
<dbReference type="AlphaFoldDB" id="A0A6V2D7V1"/>
<protein>
    <submittedName>
        <fullName evidence="3">Uncharacterized protein</fullName>
    </submittedName>
</protein>
<evidence type="ECO:0000256" key="1">
    <source>
        <dbReference type="SAM" id="MobiDB-lite"/>
    </source>
</evidence>
<reference evidence="3" key="1">
    <citation type="submission" date="2021-01" db="EMBL/GenBank/DDBJ databases">
        <authorList>
            <person name="Corre E."/>
            <person name="Pelletier E."/>
            <person name="Niang G."/>
            <person name="Scheremetjew M."/>
            <person name="Finn R."/>
            <person name="Kale V."/>
            <person name="Holt S."/>
            <person name="Cochrane G."/>
            <person name="Meng A."/>
            <person name="Brown T."/>
            <person name="Cohen L."/>
        </authorList>
    </citation>
    <scope>NUCLEOTIDE SEQUENCE</scope>
    <source>
        <strain evidence="3">GSO104</strain>
    </source>
</reference>
<dbReference type="EMBL" id="HBNS01012422">
    <property type="protein sequence ID" value="CAE4597946.1"/>
    <property type="molecule type" value="Transcribed_RNA"/>
</dbReference>
<feature type="compositionally biased region" description="Basic and acidic residues" evidence="1">
    <location>
        <begin position="197"/>
        <end position="211"/>
    </location>
</feature>
<gene>
    <name evidence="2" type="ORF">DBRI00130_LOCUS10024</name>
    <name evidence="3" type="ORF">DBRI00130_LOCUS10025</name>
</gene>